<feature type="compositionally biased region" description="Low complexity" evidence="1">
    <location>
        <begin position="89"/>
        <end position="99"/>
    </location>
</feature>
<feature type="region of interest" description="Disordered" evidence="1">
    <location>
        <begin position="284"/>
        <end position="312"/>
    </location>
</feature>
<organism evidence="2 3">
    <name type="scientific">Mycena chlorophos</name>
    <name type="common">Agaric fungus</name>
    <name type="synonym">Agaricus chlorophos</name>
    <dbReference type="NCBI Taxonomy" id="658473"/>
    <lineage>
        <taxon>Eukaryota</taxon>
        <taxon>Fungi</taxon>
        <taxon>Dikarya</taxon>
        <taxon>Basidiomycota</taxon>
        <taxon>Agaricomycotina</taxon>
        <taxon>Agaricomycetes</taxon>
        <taxon>Agaricomycetidae</taxon>
        <taxon>Agaricales</taxon>
        <taxon>Marasmiineae</taxon>
        <taxon>Mycenaceae</taxon>
        <taxon>Mycena</taxon>
    </lineage>
</organism>
<reference evidence="2" key="1">
    <citation type="submission" date="2014-09" db="EMBL/GenBank/DDBJ databases">
        <title>Genome sequence of the luminous mushroom Mycena chlorophos for searching fungal bioluminescence genes.</title>
        <authorList>
            <person name="Tanaka Y."/>
            <person name="Kasuga D."/>
            <person name="Oba Y."/>
            <person name="Hase S."/>
            <person name="Sato K."/>
            <person name="Oba Y."/>
            <person name="Sakakibara Y."/>
        </authorList>
    </citation>
    <scope>NUCLEOTIDE SEQUENCE</scope>
</reference>
<feature type="region of interest" description="Disordered" evidence="1">
    <location>
        <begin position="370"/>
        <end position="405"/>
    </location>
</feature>
<feature type="region of interest" description="Disordered" evidence="1">
    <location>
        <begin position="80"/>
        <end position="118"/>
    </location>
</feature>
<gene>
    <name evidence="2" type="ORF">MCHLO_16831</name>
</gene>
<evidence type="ECO:0000313" key="3">
    <source>
        <dbReference type="Proteomes" id="UP000815677"/>
    </source>
</evidence>
<dbReference type="Proteomes" id="UP000815677">
    <property type="component" value="Unassembled WGS sequence"/>
</dbReference>
<keyword evidence="3" id="KW-1185">Reference proteome</keyword>
<proteinExistence type="predicted"/>
<accession>A0ABQ0MBP1</accession>
<evidence type="ECO:0000313" key="2">
    <source>
        <dbReference type="EMBL" id="GAT60724.1"/>
    </source>
</evidence>
<dbReference type="EMBL" id="DF849967">
    <property type="protein sequence ID" value="GAT60724.1"/>
    <property type="molecule type" value="Genomic_DNA"/>
</dbReference>
<protein>
    <recommendedName>
        <fullName evidence="4">TPX2 central domain-containing protein</fullName>
    </recommendedName>
</protein>
<sequence>MDRRRQSMRRAVDPCLGFYLLPPATPARPVIAAHDPPRIDEHPPIVVLDPPIASPVPEAERVVSVDDFLRETALARSKSYKRRRRVPLARDASPDASALDSEDEEDSRPRSRKRRSLPLKKRLIRAAVATNTEPEDWLPPPQPLFLEPAQELPTKLRSLKLADPKKIVLPRSHSFTTSADLNSTSKQRSISGWETRMRIDPGARKAKRRAAKAAKPKSGLKCLPLQFIPLAEAERSYSLLKGPKLKHGQTGRPQAAARVPLVLSQPVLARRISPLPEASQSLLDEHALPPSTPPRSQNIPIDPPATTLAASSPIAPAPAPVCMANPEGKAPSVVETSSVGDRAAPCCPPRAPTLRPLGSFFQEFLETARAETQRSVESSARPVSRRRPGTRHNGNNTLAPPPRPISTMKSFFRSTVRESQASPANQSILSILPSHLRPSRSPEIEFRVPALPAHAFWTPSTRSASSPQSADRFDVPHLDSSVALGTFRVLSRRRNIASLRLSSPV</sequence>
<evidence type="ECO:0008006" key="4">
    <source>
        <dbReference type="Google" id="ProtNLM"/>
    </source>
</evidence>
<name>A0ABQ0MBP1_MYCCL</name>
<evidence type="ECO:0000256" key="1">
    <source>
        <dbReference type="SAM" id="MobiDB-lite"/>
    </source>
</evidence>